<evidence type="ECO:0000313" key="1">
    <source>
        <dbReference type="EMBL" id="GLX86786.1"/>
    </source>
</evidence>
<accession>A0ABQ6HFA7</accession>
<name>A0ABQ6HFA7_9GAMM</name>
<dbReference type="Proteomes" id="UP001157134">
    <property type="component" value="Unassembled WGS sequence"/>
</dbReference>
<reference evidence="1 2" key="1">
    <citation type="submission" date="2023-03" db="EMBL/GenBank/DDBJ databases">
        <title>Thalassotalea loyana LMG 22536T draft genome sequence.</title>
        <authorList>
            <person name="Sawabe T."/>
        </authorList>
    </citation>
    <scope>NUCLEOTIDE SEQUENCE [LARGE SCALE GENOMIC DNA]</scope>
    <source>
        <strain evidence="1 2">LMG 22536</strain>
    </source>
</reference>
<dbReference type="Gene3D" id="1.10.10.1130">
    <property type="entry name" value="Uncharacterised protein PF10982, DUF2789"/>
    <property type="match status" value="1"/>
</dbReference>
<gene>
    <name evidence="1" type="ORF">tloyanaT_30390</name>
</gene>
<dbReference type="Pfam" id="PF10982">
    <property type="entry name" value="DUF2789"/>
    <property type="match status" value="1"/>
</dbReference>
<organism evidence="1 2">
    <name type="scientific">Thalassotalea loyana</name>
    <dbReference type="NCBI Taxonomy" id="280483"/>
    <lineage>
        <taxon>Bacteria</taxon>
        <taxon>Pseudomonadati</taxon>
        <taxon>Pseudomonadota</taxon>
        <taxon>Gammaproteobacteria</taxon>
        <taxon>Alteromonadales</taxon>
        <taxon>Colwelliaceae</taxon>
        <taxon>Thalassotalea</taxon>
    </lineage>
</organism>
<dbReference type="RefSeq" id="WP_284300163.1">
    <property type="nucleotide sequence ID" value="NZ_BSSV01000007.1"/>
</dbReference>
<comment type="caution">
    <text evidence="1">The sequence shown here is derived from an EMBL/GenBank/DDBJ whole genome shotgun (WGS) entry which is preliminary data.</text>
</comment>
<evidence type="ECO:0008006" key="3">
    <source>
        <dbReference type="Google" id="ProtNLM"/>
    </source>
</evidence>
<proteinExistence type="predicted"/>
<dbReference type="InterPro" id="IPR038086">
    <property type="entry name" value="DUF2789_sf"/>
</dbReference>
<sequence>MDRSSHTLACLFAQLGLANSDKEIERFIEQHKGLAPNIPVEKASIWNASQAAFLQEALAEDSDWTEVVDGLSARLR</sequence>
<keyword evidence="2" id="KW-1185">Reference proteome</keyword>
<protein>
    <recommendedName>
        <fullName evidence="3">DUF2789 domain-containing protein</fullName>
    </recommendedName>
</protein>
<dbReference type="InterPro" id="IPR021250">
    <property type="entry name" value="DUF2789"/>
</dbReference>
<dbReference type="EMBL" id="BSSV01000007">
    <property type="protein sequence ID" value="GLX86786.1"/>
    <property type="molecule type" value="Genomic_DNA"/>
</dbReference>
<evidence type="ECO:0000313" key="2">
    <source>
        <dbReference type="Proteomes" id="UP001157134"/>
    </source>
</evidence>